<evidence type="ECO:0000256" key="4">
    <source>
        <dbReference type="ARBA" id="ARBA00022475"/>
    </source>
</evidence>
<evidence type="ECO:0000256" key="5">
    <source>
        <dbReference type="ARBA" id="ARBA00022670"/>
    </source>
</evidence>
<keyword evidence="11" id="KW-0482">Metalloprotease</keyword>
<comment type="cofactor">
    <cofactor evidence="1">
        <name>Zn(2+)</name>
        <dbReference type="ChEBI" id="CHEBI:29105"/>
    </cofactor>
</comment>
<evidence type="ECO:0000256" key="6">
    <source>
        <dbReference type="ARBA" id="ARBA00022692"/>
    </source>
</evidence>
<evidence type="ECO:0000256" key="10">
    <source>
        <dbReference type="ARBA" id="ARBA00022989"/>
    </source>
</evidence>
<keyword evidence="5" id="KW-0645">Protease</keyword>
<dbReference type="Pfam" id="PF02163">
    <property type="entry name" value="Peptidase_M50"/>
    <property type="match status" value="1"/>
</dbReference>
<dbReference type="GO" id="GO:0005886">
    <property type="term" value="C:plasma membrane"/>
    <property type="evidence" value="ECO:0007669"/>
    <property type="project" value="UniProtKB-SubCell"/>
</dbReference>
<feature type="transmembrane region" description="Helical" evidence="13">
    <location>
        <begin position="176"/>
        <end position="204"/>
    </location>
</feature>
<sequence length="214" mass="23333">MLGFLFTDPLQFLIWAAALVSAVTVHEFAHAWTAVRLGDPTPKLQGRLTLNPLAHLDPLGTLMLLLVRFGWGKPVVFDPYNLKNPRRDAAVISLAGPAANLLLASILSVLLRIATSPFSAQYLLAGLIPPFIMLNVVLAIFNLIPVHPLDGGKILVGLLPHRDATKVDLFMSKYGIFILILLVFPIFGTSFVFSIISPVINFLLKIYIPGTSLS</sequence>
<comment type="similarity">
    <text evidence="3">Belongs to the peptidase M50B family.</text>
</comment>
<evidence type="ECO:0000256" key="8">
    <source>
        <dbReference type="ARBA" id="ARBA00022801"/>
    </source>
</evidence>
<evidence type="ECO:0000256" key="12">
    <source>
        <dbReference type="ARBA" id="ARBA00023136"/>
    </source>
</evidence>
<keyword evidence="9" id="KW-0862">Zinc</keyword>
<evidence type="ECO:0000256" key="13">
    <source>
        <dbReference type="SAM" id="Phobius"/>
    </source>
</evidence>
<keyword evidence="6 13" id="KW-0812">Transmembrane</keyword>
<accession>A0A1F7YWQ6</accession>
<evidence type="ECO:0000313" key="16">
    <source>
        <dbReference type="Proteomes" id="UP000178870"/>
    </source>
</evidence>
<gene>
    <name evidence="15" type="ORF">A2803_00430</name>
</gene>
<reference evidence="15 16" key="1">
    <citation type="journal article" date="2016" name="Nat. Commun.">
        <title>Thousands of microbial genomes shed light on interconnected biogeochemical processes in an aquifer system.</title>
        <authorList>
            <person name="Anantharaman K."/>
            <person name="Brown C.T."/>
            <person name="Hug L.A."/>
            <person name="Sharon I."/>
            <person name="Castelle C.J."/>
            <person name="Probst A.J."/>
            <person name="Thomas B.C."/>
            <person name="Singh A."/>
            <person name="Wilkins M.J."/>
            <person name="Karaoz U."/>
            <person name="Brodie E.L."/>
            <person name="Williams K.H."/>
            <person name="Hubbard S.S."/>
            <person name="Banfield J.F."/>
        </authorList>
    </citation>
    <scope>NUCLEOTIDE SEQUENCE [LARGE SCALE GENOMIC DNA]</scope>
</reference>
<dbReference type="GO" id="GO:0008237">
    <property type="term" value="F:metallopeptidase activity"/>
    <property type="evidence" value="ECO:0007669"/>
    <property type="project" value="UniProtKB-KW"/>
</dbReference>
<feature type="transmembrane region" description="Helical" evidence="13">
    <location>
        <begin position="12"/>
        <end position="32"/>
    </location>
</feature>
<evidence type="ECO:0000256" key="1">
    <source>
        <dbReference type="ARBA" id="ARBA00001947"/>
    </source>
</evidence>
<dbReference type="InterPro" id="IPR052348">
    <property type="entry name" value="Metallopeptidase_M50B"/>
</dbReference>
<protein>
    <recommendedName>
        <fullName evidence="14">Peptidase M50 domain-containing protein</fullName>
    </recommendedName>
</protein>
<dbReference type="Proteomes" id="UP000178870">
    <property type="component" value="Unassembled WGS sequence"/>
</dbReference>
<evidence type="ECO:0000256" key="7">
    <source>
        <dbReference type="ARBA" id="ARBA00022723"/>
    </source>
</evidence>
<keyword evidence="8" id="KW-0378">Hydrolase</keyword>
<feature type="transmembrane region" description="Helical" evidence="13">
    <location>
        <begin position="123"/>
        <end position="144"/>
    </location>
</feature>
<keyword evidence="4" id="KW-1003">Cell membrane</keyword>
<evidence type="ECO:0000259" key="14">
    <source>
        <dbReference type="Pfam" id="PF02163"/>
    </source>
</evidence>
<evidence type="ECO:0000256" key="3">
    <source>
        <dbReference type="ARBA" id="ARBA00007931"/>
    </source>
</evidence>
<dbReference type="InterPro" id="IPR008915">
    <property type="entry name" value="Peptidase_M50"/>
</dbReference>
<dbReference type="GO" id="GO:0046872">
    <property type="term" value="F:metal ion binding"/>
    <property type="evidence" value="ECO:0007669"/>
    <property type="project" value="UniProtKB-KW"/>
</dbReference>
<feature type="transmembrane region" description="Helical" evidence="13">
    <location>
        <begin position="91"/>
        <end position="111"/>
    </location>
</feature>
<dbReference type="GO" id="GO:0006508">
    <property type="term" value="P:proteolysis"/>
    <property type="evidence" value="ECO:0007669"/>
    <property type="project" value="UniProtKB-KW"/>
</dbReference>
<dbReference type="CDD" id="cd06158">
    <property type="entry name" value="S2P-M50_like_1"/>
    <property type="match status" value="1"/>
</dbReference>
<evidence type="ECO:0000256" key="9">
    <source>
        <dbReference type="ARBA" id="ARBA00022833"/>
    </source>
</evidence>
<organism evidence="15 16">
    <name type="scientific">Candidatus Woesebacteria bacterium RIFCSPHIGHO2_01_FULL_44_21</name>
    <dbReference type="NCBI Taxonomy" id="1802503"/>
    <lineage>
        <taxon>Bacteria</taxon>
        <taxon>Candidatus Woeseibacteriota</taxon>
    </lineage>
</organism>
<proteinExistence type="inferred from homology"/>
<feature type="domain" description="Peptidase M50" evidence="14">
    <location>
        <begin position="131"/>
        <end position="181"/>
    </location>
</feature>
<dbReference type="InterPro" id="IPR044537">
    <property type="entry name" value="Rip2-like"/>
</dbReference>
<dbReference type="AlphaFoldDB" id="A0A1F7YWQ6"/>
<name>A0A1F7YWQ6_9BACT</name>
<comment type="caution">
    <text evidence="15">The sequence shown here is derived from an EMBL/GenBank/DDBJ whole genome shotgun (WGS) entry which is preliminary data.</text>
</comment>
<evidence type="ECO:0000256" key="11">
    <source>
        <dbReference type="ARBA" id="ARBA00023049"/>
    </source>
</evidence>
<keyword evidence="10 13" id="KW-1133">Transmembrane helix</keyword>
<keyword evidence="12 13" id="KW-0472">Membrane</keyword>
<dbReference type="PANTHER" id="PTHR35864">
    <property type="entry name" value="ZINC METALLOPROTEASE MJ0611-RELATED"/>
    <property type="match status" value="1"/>
</dbReference>
<evidence type="ECO:0000256" key="2">
    <source>
        <dbReference type="ARBA" id="ARBA00004651"/>
    </source>
</evidence>
<dbReference type="EMBL" id="MGGP01000023">
    <property type="protein sequence ID" value="OGM31614.1"/>
    <property type="molecule type" value="Genomic_DNA"/>
</dbReference>
<evidence type="ECO:0000313" key="15">
    <source>
        <dbReference type="EMBL" id="OGM31614.1"/>
    </source>
</evidence>
<comment type="subcellular location">
    <subcellularLocation>
        <location evidence="2">Cell membrane</location>
        <topology evidence="2">Multi-pass membrane protein</topology>
    </subcellularLocation>
</comment>
<keyword evidence="7" id="KW-0479">Metal-binding</keyword>
<dbReference type="PANTHER" id="PTHR35864:SF1">
    <property type="entry name" value="ZINC METALLOPROTEASE YWHC-RELATED"/>
    <property type="match status" value="1"/>
</dbReference>